<proteinExistence type="predicted"/>
<accession>A0ACC0VWF0</accession>
<reference evidence="1 2" key="1">
    <citation type="journal article" date="2022" name="bioRxiv">
        <title>The genome of the oomycete Peronosclerospora sorghi, a cosmopolitan pathogen of maize and sorghum, is inflated with dispersed pseudogenes.</title>
        <authorList>
            <person name="Fletcher K."/>
            <person name="Martin F."/>
            <person name="Isakeit T."/>
            <person name="Cavanaugh K."/>
            <person name="Magill C."/>
            <person name="Michelmore R."/>
        </authorList>
    </citation>
    <scope>NUCLEOTIDE SEQUENCE [LARGE SCALE GENOMIC DNA]</scope>
    <source>
        <strain evidence="1">P6</strain>
    </source>
</reference>
<evidence type="ECO:0000313" key="2">
    <source>
        <dbReference type="Proteomes" id="UP001163321"/>
    </source>
</evidence>
<keyword evidence="2" id="KW-1185">Reference proteome</keyword>
<organism evidence="1 2">
    <name type="scientific">Peronosclerospora sorghi</name>
    <dbReference type="NCBI Taxonomy" id="230839"/>
    <lineage>
        <taxon>Eukaryota</taxon>
        <taxon>Sar</taxon>
        <taxon>Stramenopiles</taxon>
        <taxon>Oomycota</taxon>
        <taxon>Peronosporomycetes</taxon>
        <taxon>Peronosporales</taxon>
        <taxon>Peronosporaceae</taxon>
        <taxon>Peronosclerospora</taxon>
    </lineage>
</organism>
<gene>
    <name evidence="1" type="ORF">PsorP6_010236</name>
</gene>
<sequence>MRGLCHVLDRMRAYITLHTAAVLCAGSRRLLLRSAKMVKLFCAFVGVKGSAFSVKIDLEESSEGEALGDDHVRCRRTGALSSPDDERRVVGRRRSSG</sequence>
<protein>
    <submittedName>
        <fullName evidence="1">Uncharacterized protein</fullName>
    </submittedName>
</protein>
<evidence type="ECO:0000313" key="1">
    <source>
        <dbReference type="EMBL" id="KAI9910829.1"/>
    </source>
</evidence>
<dbReference type="Proteomes" id="UP001163321">
    <property type="component" value="Chromosome 6"/>
</dbReference>
<comment type="caution">
    <text evidence="1">The sequence shown here is derived from an EMBL/GenBank/DDBJ whole genome shotgun (WGS) entry which is preliminary data.</text>
</comment>
<dbReference type="EMBL" id="CM047585">
    <property type="protein sequence ID" value="KAI9910829.1"/>
    <property type="molecule type" value="Genomic_DNA"/>
</dbReference>
<name>A0ACC0VWF0_9STRA</name>